<reference evidence="2 3" key="1">
    <citation type="submission" date="2017-10" db="EMBL/GenBank/DDBJ databases">
        <title>Comparative genomics in systemic dimorphic fungi from Ajellomycetaceae.</title>
        <authorList>
            <person name="Munoz J.F."/>
            <person name="Mcewen J.G."/>
            <person name="Clay O.K."/>
            <person name="Cuomo C.A."/>
        </authorList>
    </citation>
    <scope>NUCLEOTIDE SEQUENCE [LARGE SCALE GENOMIC DNA]</scope>
    <source>
        <strain evidence="2 3">UAMH4076</strain>
    </source>
</reference>
<dbReference type="Proteomes" id="UP000226031">
    <property type="component" value="Unassembled WGS sequence"/>
</dbReference>
<accession>A0A2B7ZI98</accession>
<proteinExistence type="predicted"/>
<dbReference type="InterPro" id="IPR036047">
    <property type="entry name" value="F-box-like_dom_sf"/>
</dbReference>
<dbReference type="InterPro" id="IPR001810">
    <property type="entry name" value="F-box_dom"/>
</dbReference>
<evidence type="ECO:0000313" key="3">
    <source>
        <dbReference type="Proteomes" id="UP000226031"/>
    </source>
</evidence>
<dbReference type="AlphaFoldDB" id="A0A2B7ZI98"/>
<dbReference type="Pfam" id="PF00646">
    <property type="entry name" value="F-box"/>
    <property type="match status" value="1"/>
</dbReference>
<keyword evidence="3" id="KW-1185">Reference proteome</keyword>
<name>A0A2B7ZI98_9EURO</name>
<protein>
    <recommendedName>
        <fullName evidence="1">F-box domain-containing protein</fullName>
    </recommendedName>
</protein>
<gene>
    <name evidence="2" type="ORF">GX50_03523</name>
</gene>
<evidence type="ECO:0000313" key="2">
    <source>
        <dbReference type="EMBL" id="PGH33696.1"/>
    </source>
</evidence>
<feature type="domain" description="F-box" evidence="1">
    <location>
        <begin position="47"/>
        <end position="93"/>
    </location>
</feature>
<comment type="caution">
    <text evidence="2">The sequence shown here is derived from an EMBL/GenBank/DDBJ whole genome shotgun (WGS) entry which is preliminary data.</text>
</comment>
<dbReference type="VEuPathDB" id="FungiDB:EMCG_00416"/>
<dbReference type="STRING" id="73230.A0A2B7ZI98"/>
<dbReference type="EMBL" id="PDND01000057">
    <property type="protein sequence ID" value="PGH33696.1"/>
    <property type="molecule type" value="Genomic_DNA"/>
</dbReference>
<dbReference type="PROSITE" id="PS50181">
    <property type="entry name" value="FBOX"/>
    <property type="match status" value="1"/>
</dbReference>
<organism evidence="2 3">
    <name type="scientific">[Emmonsia] crescens</name>
    <dbReference type="NCBI Taxonomy" id="73230"/>
    <lineage>
        <taxon>Eukaryota</taxon>
        <taxon>Fungi</taxon>
        <taxon>Dikarya</taxon>
        <taxon>Ascomycota</taxon>
        <taxon>Pezizomycotina</taxon>
        <taxon>Eurotiomycetes</taxon>
        <taxon>Eurotiomycetidae</taxon>
        <taxon>Onygenales</taxon>
        <taxon>Ajellomycetaceae</taxon>
        <taxon>Emergomyces</taxon>
    </lineage>
</organism>
<sequence>MASGIGHRRLRPARFKLELYTSHDIAKIPLPSPIVPTASTRPTVLDGGKLTTLPPELTATILLHLDLNTLLTLRLINTLYKTLIDTLHPYKLVKQHAPHTLRILHRVQLSSHFPLHQLYTEFRHPHCRTCGAFGPLIFLPTLTRCCNQCLWVRARFQVAPVSCLLGHFAGDLTPEELMAMMVLLKQLPTLHAFPGSYGSGPLHFGITDETIGLVSVAEAERVMVERLGPRERFQGGISSLRTQGQGQGPGQCSINIPHLLVGFYEVARTKWMGMGATDLPYWDVQKQMTESGIYCSPCTLQTEYENRYEQGEGEEDDQQALIWDCDNPRNGGGPRGDNVAFYLGNICGHFEECELLKKGYVFGMKDGMTRGIGNGADFWINADGSVGDRE</sequence>
<dbReference type="SUPFAM" id="SSF81383">
    <property type="entry name" value="F-box domain"/>
    <property type="match status" value="1"/>
</dbReference>
<evidence type="ECO:0000259" key="1">
    <source>
        <dbReference type="PROSITE" id="PS50181"/>
    </source>
</evidence>